<evidence type="ECO:0000313" key="3">
    <source>
        <dbReference type="Proteomes" id="UP001310022"/>
    </source>
</evidence>
<dbReference type="Gene3D" id="3.10.450.50">
    <property type="match status" value="1"/>
</dbReference>
<dbReference type="AlphaFoldDB" id="A0AAN4W1N4"/>
<evidence type="ECO:0000259" key="1">
    <source>
        <dbReference type="Pfam" id="PF12680"/>
    </source>
</evidence>
<proteinExistence type="predicted"/>
<organism evidence="2 3">
    <name type="scientific">Persicobacter diffluens</name>
    <dbReference type="NCBI Taxonomy" id="981"/>
    <lineage>
        <taxon>Bacteria</taxon>
        <taxon>Pseudomonadati</taxon>
        <taxon>Bacteroidota</taxon>
        <taxon>Cytophagia</taxon>
        <taxon>Cytophagales</taxon>
        <taxon>Persicobacteraceae</taxon>
        <taxon>Persicobacter</taxon>
    </lineage>
</organism>
<dbReference type="SUPFAM" id="SSF54427">
    <property type="entry name" value="NTF2-like"/>
    <property type="match status" value="1"/>
</dbReference>
<name>A0AAN4W1N4_9BACT</name>
<evidence type="ECO:0000313" key="2">
    <source>
        <dbReference type="EMBL" id="GJM62973.1"/>
    </source>
</evidence>
<dbReference type="InterPro" id="IPR032710">
    <property type="entry name" value="NTF2-like_dom_sf"/>
</dbReference>
<sequence>MIIFNYLLFASYTFDLKKRNMESLKINYDKLQKDHWSPQEKANTKLLADFVQTLMNDHRFEEVLQRFDNEKYRQHNRGIADGMPALVEYVKGFTKRFPDYTYDVKRIHADGDMVIFHSQITTNKKDRGNEHKGINLTDTWRVENNQIVEHWDSLQPMNGFMRFFFWLTGGKVANSNGVY</sequence>
<protein>
    <recommendedName>
        <fullName evidence="1">SnoaL-like domain-containing protein</fullName>
    </recommendedName>
</protein>
<dbReference type="EMBL" id="BQKE01000002">
    <property type="protein sequence ID" value="GJM62973.1"/>
    <property type="molecule type" value="Genomic_DNA"/>
</dbReference>
<gene>
    <name evidence="2" type="ORF">PEDI_35250</name>
</gene>
<reference evidence="2 3" key="1">
    <citation type="submission" date="2021-12" db="EMBL/GenBank/DDBJ databases">
        <title>Genome sequencing of bacteria with rrn-lacking chromosome and rrn-plasmid.</title>
        <authorList>
            <person name="Anda M."/>
            <person name="Iwasaki W."/>
        </authorList>
    </citation>
    <scope>NUCLEOTIDE SEQUENCE [LARGE SCALE GENOMIC DNA]</scope>
    <source>
        <strain evidence="2 3">NBRC 15940</strain>
    </source>
</reference>
<dbReference type="Pfam" id="PF12680">
    <property type="entry name" value="SnoaL_2"/>
    <property type="match status" value="1"/>
</dbReference>
<dbReference type="Proteomes" id="UP001310022">
    <property type="component" value="Unassembled WGS sequence"/>
</dbReference>
<dbReference type="RefSeq" id="WP_338238194.1">
    <property type="nucleotide sequence ID" value="NZ_BQKE01000002.1"/>
</dbReference>
<comment type="caution">
    <text evidence="2">The sequence shown here is derived from an EMBL/GenBank/DDBJ whole genome shotgun (WGS) entry which is preliminary data.</text>
</comment>
<dbReference type="InterPro" id="IPR037401">
    <property type="entry name" value="SnoaL-like"/>
</dbReference>
<accession>A0AAN4W1N4</accession>
<keyword evidence="3" id="KW-1185">Reference proteome</keyword>
<feature type="domain" description="SnoaL-like" evidence="1">
    <location>
        <begin position="49"/>
        <end position="150"/>
    </location>
</feature>